<name>A0A0K0XZ64_9GAMM</name>
<dbReference type="Pfam" id="PF07238">
    <property type="entry name" value="PilZ"/>
    <property type="match status" value="1"/>
</dbReference>
<keyword evidence="2" id="KW-1185">Reference proteome</keyword>
<accession>A0A0K0XZ64</accession>
<dbReference type="EMBL" id="CP012154">
    <property type="protein sequence ID" value="AKS42922.1"/>
    <property type="molecule type" value="Genomic_DNA"/>
</dbReference>
<evidence type="ECO:0000313" key="1">
    <source>
        <dbReference type="EMBL" id="AKS42922.1"/>
    </source>
</evidence>
<evidence type="ECO:0000313" key="2">
    <source>
        <dbReference type="Proteomes" id="UP000066624"/>
    </source>
</evidence>
<dbReference type="GO" id="GO:0035438">
    <property type="term" value="F:cyclic-di-GMP binding"/>
    <property type="evidence" value="ECO:0007669"/>
    <property type="project" value="InterPro"/>
</dbReference>
<proteinExistence type="predicted"/>
<protein>
    <submittedName>
        <fullName evidence="1">Uncharacterized protein</fullName>
    </submittedName>
</protein>
<organism evidence="1 2">
    <name type="scientific">Wenzhouxiangella marina</name>
    <dbReference type="NCBI Taxonomy" id="1579979"/>
    <lineage>
        <taxon>Bacteria</taxon>
        <taxon>Pseudomonadati</taxon>
        <taxon>Pseudomonadota</taxon>
        <taxon>Gammaproteobacteria</taxon>
        <taxon>Chromatiales</taxon>
        <taxon>Wenzhouxiangellaceae</taxon>
        <taxon>Wenzhouxiangella</taxon>
    </lineage>
</organism>
<dbReference type="Gene3D" id="2.40.10.220">
    <property type="entry name" value="predicted glycosyltransferase like domains"/>
    <property type="match status" value="1"/>
</dbReference>
<dbReference type="SUPFAM" id="SSF141371">
    <property type="entry name" value="PilZ domain-like"/>
    <property type="match status" value="1"/>
</dbReference>
<gene>
    <name evidence="1" type="ORF">WM2015_2564</name>
</gene>
<dbReference type="KEGG" id="wma:WM2015_2564"/>
<sequence length="132" mass="14463">MSESERRRFHRFPFNASCRLGVSGQPIDCDLLDLSINGVLLKLHVEPGLGLSFDGELSLRLTGEQDGQEIDLKGTVRAVRVHADLLACHFTGMPASSFEQLKGLVEANLGDASLLDRELTQLDYWPGLVAEA</sequence>
<dbReference type="InterPro" id="IPR009875">
    <property type="entry name" value="PilZ_domain"/>
</dbReference>
<dbReference type="RefSeq" id="WP_049726444.1">
    <property type="nucleotide sequence ID" value="NZ_CP012154.1"/>
</dbReference>
<dbReference type="STRING" id="1579979.WM2015_2564"/>
<reference evidence="1 2" key="1">
    <citation type="submission" date="2015-07" db="EMBL/GenBank/DDBJ databases">
        <authorList>
            <person name="Noorani M."/>
        </authorList>
    </citation>
    <scope>NUCLEOTIDE SEQUENCE [LARGE SCALE GENOMIC DNA]</scope>
    <source>
        <strain evidence="1 2">KCTC 42284</strain>
    </source>
</reference>
<dbReference type="AlphaFoldDB" id="A0A0K0XZ64"/>
<dbReference type="Proteomes" id="UP000066624">
    <property type="component" value="Chromosome"/>
</dbReference>